<evidence type="ECO:0000256" key="2">
    <source>
        <dbReference type="ARBA" id="ARBA00023015"/>
    </source>
</evidence>
<evidence type="ECO:0000259" key="5">
    <source>
        <dbReference type="Pfam" id="PF04542"/>
    </source>
</evidence>
<dbReference type="InterPro" id="IPR014284">
    <property type="entry name" value="RNA_pol_sigma-70_dom"/>
</dbReference>
<dbReference type="CDD" id="cd06171">
    <property type="entry name" value="Sigma70_r4"/>
    <property type="match status" value="1"/>
</dbReference>
<dbReference type="InterPro" id="IPR036388">
    <property type="entry name" value="WH-like_DNA-bd_sf"/>
</dbReference>
<dbReference type="Gene3D" id="1.10.10.10">
    <property type="entry name" value="Winged helix-like DNA-binding domain superfamily/Winged helix DNA-binding domain"/>
    <property type="match status" value="1"/>
</dbReference>
<feature type="domain" description="RNA polymerase sigma-70 region 2" evidence="5">
    <location>
        <begin position="24"/>
        <end position="89"/>
    </location>
</feature>
<evidence type="ECO:0000313" key="8">
    <source>
        <dbReference type="Proteomes" id="UP001226434"/>
    </source>
</evidence>
<gene>
    <name evidence="7" type="ORF">QJ048_05590</name>
</gene>
<dbReference type="Pfam" id="PF08281">
    <property type="entry name" value="Sigma70_r4_2"/>
    <property type="match status" value="1"/>
</dbReference>
<protein>
    <submittedName>
        <fullName evidence="7">Sigma-70 family RNA polymerase sigma factor</fullName>
    </submittedName>
</protein>
<evidence type="ECO:0000256" key="1">
    <source>
        <dbReference type="ARBA" id="ARBA00010641"/>
    </source>
</evidence>
<dbReference type="NCBIfam" id="TIGR02937">
    <property type="entry name" value="sigma70-ECF"/>
    <property type="match status" value="1"/>
</dbReference>
<dbReference type="RefSeq" id="WP_282333349.1">
    <property type="nucleotide sequence ID" value="NZ_JASBRG010000003.1"/>
</dbReference>
<dbReference type="Proteomes" id="UP001226434">
    <property type="component" value="Unassembled WGS sequence"/>
</dbReference>
<dbReference type="InterPro" id="IPR007627">
    <property type="entry name" value="RNA_pol_sigma70_r2"/>
</dbReference>
<dbReference type="PANTHER" id="PTHR43133">
    <property type="entry name" value="RNA POLYMERASE ECF-TYPE SIGMA FACTO"/>
    <property type="match status" value="1"/>
</dbReference>
<dbReference type="InterPro" id="IPR013249">
    <property type="entry name" value="RNA_pol_sigma70_r4_t2"/>
</dbReference>
<evidence type="ECO:0000256" key="4">
    <source>
        <dbReference type="ARBA" id="ARBA00023163"/>
    </source>
</evidence>
<reference evidence="7 8" key="1">
    <citation type="submission" date="2023-05" db="EMBL/GenBank/DDBJ databases">
        <title>Genome sequence of Pinibacter sp. MAH-24.</title>
        <authorList>
            <person name="Huq M.A."/>
        </authorList>
    </citation>
    <scope>NUCLEOTIDE SEQUENCE [LARGE SCALE GENOMIC DNA]</scope>
    <source>
        <strain evidence="7 8">MAH-24</strain>
    </source>
</reference>
<evidence type="ECO:0000313" key="7">
    <source>
        <dbReference type="EMBL" id="MDI3319234.1"/>
    </source>
</evidence>
<accession>A0ABT6R9J3</accession>
<dbReference type="InterPro" id="IPR013325">
    <property type="entry name" value="RNA_pol_sigma_r2"/>
</dbReference>
<organism evidence="7 8">
    <name type="scientific">Pinibacter soli</name>
    <dbReference type="NCBI Taxonomy" id="3044211"/>
    <lineage>
        <taxon>Bacteria</taxon>
        <taxon>Pseudomonadati</taxon>
        <taxon>Bacteroidota</taxon>
        <taxon>Chitinophagia</taxon>
        <taxon>Chitinophagales</taxon>
        <taxon>Chitinophagaceae</taxon>
        <taxon>Pinibacter</taxon>
    </lineage>
</organism>
<dbReference type="SUPFAM" id="SSF88946">
    <property type="entry name" value="Sigma2 domain of RNA polymerase sigma factors"/>
    <property type="match status" value="1"/>
</dbReference>
<sequence length="190" mass="21852">MELNDDARLINLLLQDDVEGFNVLYAKYHRLVYGNIMKLVKDTDSAKDILQEVFVTLWEKRHTIDATKSLSGWLFTVSYNKSIDFLKKALQTTTVQKELSTIMSSSGSDSAIKEKRLQLLEEAIKQLSPQKRKVFVLCKLQGKTYEESAKELNISKYTVKEYLSLAVAHVQKYMQAHLSILLIAAAWYKR</sequence>
<keyword evidence="4" id="KW-0804">Transcription</keyword>
<comment type="caution">
    <text evidence="7">The sequence shown here is derived from an EMBL/GenBank/DDBJ whole genome shotgun (WGS) entry which is preliminary data.</text>
</comment>
<feature type="domain" description="RNA polymerase sigma factor 70 region 4 type 2" evidence="6">
    <location>
        <begin position="118"/>
        <end position="169"/>
    </location>
</feature>
<dbReference type="InterPro" id="IPR013324">
    <property type="entry name" value="RNA_pol_sigma_r3/r4-like"/>
</dbReference>
<keyword evidence="3" id="KW-0731">Sigma factor</keyword>
<dbReference type="PANTHER" id="PTHR43133:SF46">
    <property type="entry name" value="RNA POLYMERASE SIGMA-70 FACTOR ECF SUBFAMILY"/>
    <property type="match status" value="1"/>
</dbReference>
<proteinExistence type="inferred from homology"/>
<dbReference type="SUPFAM" id="SSF88659">
    <property type="entry name" value="Sigma3 and sigma4 domains of RNA polymerase sigma factors"/>
    <property type="match status" value="1"/>
</dbReference>
<name>A0ABT6R9J3_9BACT</name>
<comment type="similarity">
    <text evidence="1">Belongs to the sigma-70 factor family. ECF subfamily.</text>
</comment>
<dbReference type="EMBL" id="JASBRG010000003">
    <property type="protein sequence ID" value="MDI3319234.1"/>
    <property type="molecule type" value="Genomic_DNA"/>
</dbReference>
<evidence type="ECO:0000256" key="3">
    <source>
        <dbReference type="ARBA" id="ARBA00023082"/>
    </source>
</evidence>
<keyword evidence="2" id="KW-0805">Transcription regulation</keyword>
<keyword evidence="8" id="KW-1185">Reference proteome</keyword>
<dbReference type="Pfam" id="PF04542">
    <property type="entry name" value="Sigma70_r2"/>
    <property type="match status" value="1"/>
</dbReference>
<evidence type="ECO:0000259" key="6">
    <source>
        <dbReference type="Pfam" id="PF08281"/>
    </source>
</evidence>
<dbReference type="InterPro" id="IPR039425">
    <property type="entry name" value="RNA_pol_sigma-70-like"/>
</dbReference>
<dbReference type="Gene3D" id="1.10.1740.10">
    <property type="match status" value="1"/>
</dbReference>